<gene>
    <name evidence="2" type="ORF">SAMN06297468_0369</name>
</gene>
<dbReference type="OrthoDB" id="7391283at2"/>
<feature type="transmembrane region" description="Helical" evidence="1">
    <location>
        <begin position="119"/>
        <end position="138"/>
    </location>
</feature>
<accession>A0A1Y6EC06</accession>
<evidence type="ECO:0000313" key="2">
    <source>
        <dbReference type="EMBL" id="SMQ60075.1"/>
    </source>
</evidence>
<dbReference type="Proteomes" id="UP000194420">
    <property type="component" value="Unassembled WGS sequence"/>
</dbReference>
<keyword evidence="3" id="KW-1185">Reference proteome</keyword>
<dbReference type="EMBL" id="FXWG01000001">
    <property type="protein sequence ID" value="SMQ60075.1"/>
    <property type="molecule type" value="Genomic_DNA"/>
</dbReference>
<keyword evidence="1" id="KW-1133">Transmembrane helix</keyword>
<name>A0A1Y6EC06_9SPHN</name>
<proteinExistence type="predicted"/>
<evidence type="ECO:0000313" key="3">
    <source>
        <dbReference type="Proteomes" id="UP000194420"/>
    </source>
</evidence>
<protein>
    <submittedName>
        <fullName evidence="2">Uncharacterized protein</fullName>
    </submittedName>
</protein>
<dbReference type="RefSeq" id="WP_086436324.1">
    <property type="nucleotide sequence ID" value="NZ_FXWG01000001.1"/>
</dbReference>
<keyword evidence="1" id="KW-0812">Transmembrane</keyword>
<organism evidence="2 3">
    <name type="scientific">Altererythrobacter xiamenensis</name>
    <dbReference type="NCBI Taxonomy" id="1316679"/>
    <lineage>
        <taxon>Bacteria</taxon>
        <taxon>Pseudomonadati</taxon>
        <taxon>Pseudomonadota</taxon>
        <taxon>Alphaproteobacteria</taxon>
        <taxon>Sphingomonadales</taxon>
        <taxon>Erythrobacteraceae</taxon>
        <taxon>Altererythrobacter</taxon>
    </lineage>
</organism>
<evidence type="ECO:0000256" key="1">
    <source>
        <dbReference type="SAM" id="Phobius"/>
    </source>
</evidence>
<sequence>MSKRITQEVVLERARIVEAPRTPTKVDRSFELPRALYGATVGAYLGFLGVTALAFSTPGLIIPMVIFTFFIVAGFGLPTIWTRMRPDNDKSAKSWTRFASEGIMTHTGRLAAKDATIQVLILPVLVLLWGFAVVTIAATV</sequence>
<reference evidence="3" key="1">
    <citation type="submission" date="2017-04" db="EMBL/GenBank/DDBJ databases">
        <authorList>
            <person name="Varghese N."/>
            <person name="Submissions S."/>
        </authorList>
    </citation>
    <scope>NUCLEOTIDE SEQUENCE [LARGE SCALE GENOMIC DNA]</scope>
</reference>
<feature type="transmembrane region" description="Helical" evidence="1">
    <location>
        <begin position="35"/>
        <end position="55"/>
    </location>
</feature>
<dbReference type="AlphaFoldDB" id="A0A1Y6EC06"/>
<feature type="transmembrane region" description="Helical" evidence="1">
    <location>
        <begin position="61"/>
        <end position="81"/>
    </location>
</feature>
<keyword evidence="1" id="KW-0472">Membrane</keyword>